<dbReference type="FunFam" id="3.40.50.620:FF:000077">
    <property type="entry name" value="Leucine--tRNA ligase"/>
    <property type="match status" value="1"/>
</dbReference>
<dbReference type="GO" id="GO:0005829">
    <property type="term" value="C:cytosol"/>
    <property type="evidence" value="ECO:0007669"/>
    <property type="project" value="TreeGrafter"/>
</dbReference>
<accession>A0AAV1XXS6</accession>
<name>A0AAV1XXS6_LUPLU</name>
<evidence type="ECO:0000256" key="4">
    <source>
        <dbReference type="ARBA" id="ARBA00022741"/>
    </source>
</evidence>
<evidence type="ECO:0000256" key="2">
    <source>
        <dbReference type="ARBA" id="ARBA00013164"/>
    </source>
</evidence>
<dbReference type="Gene3D" id="3.40.50.620">
    <property type="entry name" value="HUPs"/>
    <property type="match status" value="2"/>
</dbReference>
<dbReference type="PRINTS" id="PR00985">
    <property type="entry name" value="TRNASYNTHLEU"/>
</dbReference>
<dbReference type="SUPFAM" id="SSF52374">
    <property type="entry name" value="Nucleotidylyl transferase"/>
    <property type="match status" value="1"/>
</dbReference>
<dbReference type="GO" id="GO:0004823">
    <property type="term" value="F:leucine-tRNA ligase activity"/>
    <property type="evidence" value="ECO:0007669"/>
    <property type="project" value="UniProtKB-EC"/>
</dbReference>
<keyword evidence="7 10" id="KW-0030">Aminoacyl-tRNA synthetase</keyword>
<dbReference type="FunFam" id="1.10.730.10:FF:000011">
    <property type="entry name" value="Leucine--tRNA ligase chloroplastic/mitochondrial"/>
    <property type="match status" value="1"/>
</dbReference>
<evidence type="ECO:0000256" key="8">
    <source>
        <dbReference type="ARBA" id="ARBA00030520"/>
    </source>
</evidence>
<dbReference type="CDD" id="cd00812">
    <property type="entry name" value="LeuRS_core"/>
    <property type="match status" value="1"/>
</dbReference>
<feature type="domain" description="Aminoacyl-tRNA synthetase class Ia" evidence="11">
    <location>
        <begin position="761"/>
        <end position="789"/>
    </location>
</feature>
<dbReference type="GO" id="GO:0006429">
    <property type="term" value="P:leucyl-tRNA aminoacylation"/>
    <property type="evidence" value="ECO:0007669"/>
    <property type="project" value="InterPro"/>
</dbReference>
<evidence type="ECO:0000256" key="5">
    <source>
        <dbReference type="ARBA" id="ARBA00022840"/>
    </source>
</evidence>
<dbReference type="Proteomes" id="UP001497480">
    <property type="component" value="Unassembled WGS sequence"/>
</dbReference>
<dbReference type="InterPro" id="IPR002300">
    <property type="entry name" value="aa-tRNA-synth_Ia"/>
</dbReference>
<dbReference type="GO" id="GO:0002161">
    <property type="term" value="F:aminoacyl-tRNA deacylase activity"/>
    <property type="evidence" value="ECO:0007669"/>
    <property type="project" value="InterPro"/>
</dbReference>
<dbReference type="EC" id="6.1.1.4" evidence="2"/>
<keyword evidence="16" id="KW-1185">Reference proteome</keyword>
<dbReference type="FunFam" id="3.40.50.620:FF:000056">
    <property type="entry name" value="Leucine--tRNA ligase"/>
    <property type="match status" value="1"/>
</dbReference>
<feature type="domain" description="Methionyl/Valyl/Leucyl/Isoleucyl-tRNA synthetase anticodon-binding" evidence="12">
    <location>
        <begin position="845"/>
        <end position="952"/>
    </location>
</feature>
<dbReference type="InterPro" id="IPR025709">
    <property type="entry name" value="Leu_tRNA-synth_edit"/>
</dbReference>
<evidence type="ECO:0000259" key="12">
    <source>
        <dbReference type="Pfam" id="PF08264"/>
    </source>
</evidence>
<protein>
    <recommendedName>
        <fullName evidence="2">leucine--tRNA ligase</fullName>
        <ecNumber evidence="2">6.1.1.4</ecNumber>
    </recommendedName>
    <alternativeName>
        <fullName evidence="8">Leucyl-tRNA synthetase</fullName>
    </alternativeName>
</protein>
<organism evidence="15 16">
    <name type="scientific">Lupinus luteus</name>
    <name type="common">European yellow lupine</name>
    <dbReference type="NCBI Taxonomy" id="3873"/>
    <lineage>
        <taxon>Eukaryota</taxon>
        <taxon>Viridiplantae</taxon>
        <taxon>Streptophyta</taxon>
        <taxon>Embryophyta</taxon>
        <taxon>Tracheophyta</taxon>
        <taxon>Spermatophyta</taxon>
        <taxon>Magnoliopsida</taxon>
        <taxon>eudicotyledons</taxon>
        <taxon>Gunneridae</taxon>
        <taxon>Pentapetalae</taxon>
        <taxon>rosids</taxon>
        <taxon>fabids</taxon>
        <taxon>Fabales</taxon>
        <taxon>Fabaceae</taxon>
        <taxon>Papilionoideae</taxon>
        <taxon>50 kb inversion clade</taxon>
        <taxon>genistoids sensu lato</taxon>
        <taxon>core genistoids</taxon>
        <taxon>Genisteae</taxon>
        <taxon>Lupinus</taxon>
    </lineage>
</organism>
<dbReference type="GO" id="GO:0009791">
    <property type="term" value="P:post-embryonic development"/>
    <property type="evidence" value="ECO:0007669"/>
    <property type="project" value="UniProtKB-ARBA"/>
</dbReference>
<dbReference type="Gene3D" id="3.90.740.10">
    <property type="entry name" value="Valyl/Leucyl/Isoleucyl-tRNA synthetase, editing domain"/>
    <property type="match status" value="1"/>
</dbReference>
<dbReference type="Pfam" id="PF00133">
    <property type="entry name" value="tRNA-synt_1"/>
    <property type="match status" value="1"/>
</dbReference>
<keyword evidence="3 10" id="KW-0436">Ligase</keyword>
<dbReference type="PANTHER" id="PTHR43740:SF2">
    <property type="entry name" value="LEUCINE--TRNA LIGASE, MITOCHONDRIAL"/>
    <property type="match status" value="1"/>
</dbReference>
<dbReference type="CDD" id="cd07958">
    <property type="entry name" value="Anticodon_Ia_Leu_BEm"/>
    <property type="match status" value="1"/>
</dbReference>
<dbReference type="EMBL" id="CAXHTB010000018">
    <property type="protein sequence ID" value="CAL0325860.1"/>
    <property type="molecule type" value="Genomic_DNA"/>
</dbReference>
<reference evidence="15 16" key="1">
    <citation type="submission" date="2024-03" db="EMBL/GenBank/DDBJ databases">
        <authorList>
            <person name="Martinez-Hernandez J."/>
        </authorList>
    </citation>
    <scope>NUCLEOTIDE SEQUENCE [LARGE SCALE GENOMIC DNA]</scope>
</reference>
<proteinExistence type="inferred from homology"/>
<evidence type="ECO:0000256" key="6">
    <source>
        <dbReference type="ARBA" id="ARBA00022917"/>
    </source>
</evidence>
<dbReference type="InterPro" id="IPR001412">
    <property type="entry name" value="aa-tRNA-synth_I_CS"/>
</dbReference>
<dbReference type="Gene3D" id="1.10.730.10">
    <property type="entry name" value="Isoleucyl-tRNA Synthetase, Domain 1"/>
    <property type="match status" value="1"/>
</dbReference>
<feature type="domain" description="Methionyl/Leucyl tRNA synthetase" evidence="13">
    <location>
        <begin position="153"/>
        <end position="285"/>
    </location>
</feature>
<comment type="caution">
    <text evidence="15">The sequence shown here is derived from an EMBL/GenBank/DDBJ whole genome shotgun (WGS) entry which is preliminary data.</text>
</comment>
<dbReference type="SUPFAM" id="SSF50677">
    <property type="entry name" value="ValRS/IleRS/LeuRS editing domain"/>
    <property type="match status" value="1"/>
</dbReference>
<dbReference type="Pfam" id="PF09334">
    <property type="entry name" value="tRNA-synt_1g"/>
    <property type="match status" value="1"/>
</dbReference>
<dbReference type="InterPro" id="IPR015413">
    <property type="entry name" value="Methionyl/Leucyl_tRNA_Synth"/>
</dbReference>
<evidence type="ECO:0000256" key="7">
    <source>
        <dbReference type="ARBA" id="ARBA00023146"/>
    </source>
</evidence>
<evidence type="ECO:0000256" key="3">
    <source>
        <dbReference type="ARBA" id="ARBA00022598"/>
    </source>
</evidence>
<dbReference type="GO" id="GO:0005524">
    <property type="term" value="F:ATP binding"/>
    <property type="evidence" value="ECO:0007669"/>
    <property type="project" value="UniProtKB-KW"/>
</dbReference>
<dbReference type="InterPro" id="IPR009080">
    <property type="entry name" value="tRNAsynth_Ia_anticodon-bd"/>
</dbReference>
<keyword evidence="4 10" id="KW-0547">Nucleotide-binding</keyword>
<dbReference type="GO" id="GO:0048608">
    <property type="term" value="P:reproductive structure development"/>
    <property type="evidence" value="ECO:0007669"/>
    <property type="project" value="UniProtKB-ARBA"/>
</dbReference>
<evidence type="ECO:0000256" key="1">
    <source>
        <dbReference type="ARBA" id="ARBA00005594"/>
    </source>
</evidence>
<evidence type="ECO:0000256" key="9">
    <source>
        <dbReference type="ARBA" id="ARBA00047469"/>
    </source>
</evidence>
<dbReference type="GO" id="GO:0005739">
    <property type="term" value="C:mitochondrion"/>
    <property type="evidence" value="ECO:0007669"/>
    <property type="project" value="UniProtKB-ARBA"/>
</dbReference>
<evidence type="ECO:0000259" key="14">
    <source>
        <dbReference type="Pfam" id="PF13603"/>
    </source>
</evidence>
<dbReference type="NCBIfam" id="TIGR00396">
    <property type="entry name" value="leuS_bact"/>
    <property type="match status" value="1"/>
</dbReference>
<sequence>MKALRRQVQSDDGPKWGMIILQVTSHVIPFIIFTSSSPPPPLLFQMLLFHLPSHSLFHFHSKTNTLHSPSFHFTPITITTNTITRRKRRIRFRSYVRGIRNETEQSKCAVKRAYPFHEIEPKWQRFWEQNGTFGTPDDDELDTSKPKFYVLDMFPYPSGAGLHVGHPLGYTATDIIGRYKRMKGYNVLHPMGWDAFGLPAEQYAIQTGTHPNLTTLTNINRFRSQLKSLGFSYDWDREISTIQPQYYKWTQWIFLQLLKRGLAYQAEVPVNWCPALGTVLANEEVIDGVSERGGHPVIRKPMRQWMLKITAYADRLLEDLDDLDWPESVKDMQRNWIGRSEGAEMDFFVLDSDGKERDIKITVYTTRPDTIFGATYLVVAPEHSLLPSLVSTAQSKHVEDYIELSSRKSDLERTELQKEKTGVFTGCYAKNSANGEAIPIWVADYVLGSYGTGAIMAVPAHDSRDYEFALKYDVPIRWVMMPDDKSINDSGKAFPGEGHIINSSNSLVGLDINGLSSKEARLRVIEWAEKSGNGKRKVNYKLRDWLFARQRYWGEPIPVVFLDESGETVPLHETELPLILPELDDFSPSGTGEPPLSKAVSWVKTTDSLSGRPATRETNTMPQWAGSCWYYLRFMDPKNSKELVDSRKERYWGPVDVYVGGAEHAVLHLLYARFWHKVLYDIGVVSTKEPFQCVINQGIILGEVQYMAYRDQDGNLISADATHMLNEHNMLRVPEEKVMKSGDSFVLKENPDIRLVTRAYKMSKSRGNVVNPDDVVSEYGADSLRLYEMFMGPLRDSKTWSTSGIEGVYRFLGRTWRLIVGSPLSDGTFKDGTVSVDEEPTIEQLRCLHRCIAKVTEEIEGTRFNTGISAMMEFLNAAYKWDKHPRSVIEAFVLLLSPYAPHMAEELWSRLGHTKSLAYESFPEANPAYLKDSNVVLPVQINGKTRGTIQVEETCTEEDAFILASKDEKLSKYLDGQSVKKIIYVPAKILNVVLDRKNIKVGVQ</sequence>
<evidence type="ECO:0000313" key="15">
    <source>
        <dbReference type="EMBL" id="CAL0325860.1"/>
    </source>
</evidence>
<comment type="catalytic activity">
    <reaction evidence="9">
        <text>tRNA(Leu) + L-leucine + ATP = L-leucyl-tRNA(Leu) + AMP + diphosphate</text>
        <dbReference type="Rhea" id="RHEA:11688"/>
        <dbReference type="Rhea" id="RHEA-COMP:9613"/>
        <dbReference type="Rhea" id="RHEA-COMP:9622"/>
        <dbReference type="ChEBI" id="CHEBI:30616"/>
        <dbReference type="ChEBI" id="CHEBI:33019"/>
        <dbReference type="ChEBI" id="CHEBI:57427"/>
        <dbReference type="ChEBI" id="CHEBI:78442"/>
        <dbReference type="ChEBI" id="CHEBI:78494"/>
        <dbReference type="ChEBI" id="CHEBI:456215"/>
        <dbReference type="EC" id="6.1.1.4"/>
    </reaction>
</comment>
<evidence type="ECO:0000259" key="13">
    <source>
        <dbReference type="Pfam" id="PF09334"/>
    </source>
</evidence>
<evidence type="ECO:0000256" key="10">
    <source>
        <dbReference type="RuleBase" id="RU363035"/>
    </source>
</evidence>
<dbReference type="PANTHER" id="PTHR43740">
    <property type="entry name" value="LEUCYL-TRNA SYNTHETASE"/>
    <property type="match status" value="1"/>
</dbReference>
<comment type="similarity">
    <text evidence="1 10">Belongs to the class-I aminoacyl-tRNA synthetase family.</text>
</comment>
<evidence type="ECO:0000313" key="16">
    <source>
        <dbReference type="Proteomes" id="UP001497480"/>
    </source>
</evidence>
<gene>
    <name evidence="15" type="ORF">LLUT_LOCUS26920</name>
</gene>
<dbReference type="InterPro" id="IPR002302">
    <property type="entry name" value="Leu-tRNA-ligase"/>
</dbReference>
<dbReference type="InterPro" id="IPR013155">
    <property type="entry name" value="M/V/L/I-tRNA-synth_anticd-bd"/>
</dbReference>
<evidence type="ECO:0000259" key="11">
    <source>
        <dbReference type="Pfam" id="PF00133"/>
    </source>
</evidence>
<dbReference type="SUPFAM" id="SSF47323">
    <property type="entry name" value="Anticodon-binding domain of a subclass of class I aminoacyl-tRNA synthetases"/>
    <property type="match status" value="1"/>
</dbReference>
<keyword evidence="5 10" id="KW-0067">ATP-binding</keyword>
<dbReference type="Pfam" id="PF13603">
    <property type="entry name" value="tRNA-synt_1_2"/>
    <property type="match status" value="1"/>
</dbReference>
<dbReference type="PROSITE" id="PS00178">
    <property type="entry name" value="AA_TRNA_LIGASE_I"/>
    <property type="match status" value="1"/>
</dbReference>
<keyword evidence="6 10" id="KW-0648">Protein biosynthesis</keyword>
<feature type="domain" description="Leucyl-tRNA synthetase editing" evidence="14">
    <location>
        <begin position="334"/>
        <end position="528"/>
    </location>
</feature>
<dbReference type="AlphaFoldDB" id="A0AAV1XXS6"/>
<dbReference type="InterPro" id="IPR014729">
    <property type="entry name" value="Rossmann-like_a/b/a_fold"/>
</dbReference>
<dbReference type="HAMAP" id="MF_00049_B">
    <property type="entry name" value="Leu_tRNA_synth_B"/>
    <property type="match status" value="1"/>
</dbReference>
<dbReference type="FunFam" id="1.10.730.10:FF:000012">
    <property type="entry name" value="Leucine--tRNA ligase"/>
    <property type="match status" value="1"/>
</dbReference>
<dbReference type="Pfam" id="PF08264">
    <property type="entry name" value="Anticodon_1"/>
    <property type="match status" value="1"/>
</dbReference>
<dbReference type="InterPro" id="IPR009008">
    <property type="entry name" value="Val/Leu/Ile-tRNA-synth_edit"/>
</dbReference>
<dbReference type="FunFam" id="3.90.740.10:FF:000049">
    <property type="entry name" value="Os01g0120300 protein"/>
    <property type="match status" value="1"/>
</dbReference>